<name>A0A7V8N1U0_9LACT</name>
<dbReference type="AlphaFoldDB" id="A0A7V8N1U0"/>
<gene>
    <name evidence="1" type="ORF">HZR21_08535</name>
</gene>
<evidence type="ECO:0000313" key="1">
    <source>
        <dbReference type="EMBL" id="MBA0017163.1"/>
    </source>
</evidence>
<organism evidence="1 2">
    <name type="scientific">Pseudolactococcus laudensis</name>
    <dbReference type="NCBI Taxonomy" id="1494461"/>
    <lineage>
        <taxon>Bacteria</taxon>
        <taxon>Bacillati</taxon>
        <taxon>Bacillota</taxon>
        <taxon>Bacilli</taxon>
        <taxon>Lactobacillales</taxon>
        <taxon>Streptococcaceae</taxon>
        <taxon>Pseudolactococcus</taxon>
    </lineage>
</organism>
<dbReference type="Proteomes" id="UP000530186">
    <property type="component" value="Unassembled WGS sequence"/>
</dbReference>
<sequence>MNDTLNKIIDEIKHFRSQGYTGFEGLVIELESIIEDYEAEKEQNNGI</sequence>
<dbReference type="GeneID" id="303195562"/>
<reference evidence="1 2" key="1">
    <citation type="submission" date="2020-07" db="EMBL/GenBank/DDBJ databases">
        <authorList>
            <person name="Hilgarth M."/>
            <person name="Werum V."/>
            <person name="Vogel R.F."/>
        </authorList>
    </citation>
    <scope>NUCLEOTIDE SEQUENCE [LARGE SCALE GENOMIC DNA]</scope>
    <source>
        <strain evidence="1 2">DSM 28961</strain>
    </source>
</reference>
<dbReference type="RefSeq" id="WP_180747292.1">
    <property type="nucleotide sequence ID" value="NZ_CBCRWQ010000015.1"/>
</dbReference>
<dbReference type="EMBL" id="JACBNY010000016">
    <property type="protein sequence ID" value="MBA0017163.1"/>
    <property type="molecule type" value="Genomic_DNA"/>
</dbReference>
<keyword evidence="2" id="KW-1185">Reference proteome</keyword>
<comment type="caution">
    <text evidence="1">The sequence shown here is derived from an EMBL/GenBank/DDBJ whole genome shotgun (WGS) entry which is preliminary data.</text>
</comment>
<accession>A0A7V8N1U0</accession>
<protein>
    <submittedName>
        <fullName evidence="1">Uncharacterized protein</fullName>
    </submittedName>
</protein>
<proteinExistence type="predicted"/>
<evidence type="ECO:0000313" key="2">
    <source>
        <dbReference type="Proteomes" id="UP000530186"/>
    </source>
</evidence>